<comment type="caution">
    <text evidence="1">The sequence shown here is derived from an EMBL/GenBank/DDBJ whole genome shotgun (WGS) entry which is preliminary data.</text>
</comment>
<keyword evidence="2" id="KW-1185">Reference proteome</keyword>
<dbReference type="RefSeq" id="WP_053406169.1">
    <property type="nucleotide sequence ID" value="NZ_BQKE01000001.1"/>
</dbReference>
<dbReference type="Gene3D" id="3.30.70.260">
    <property type="match status" value="1"/>
</dbReference>
<organism evidence="1 2">
    <name type="scientific">Persicobacter diffluens</name>
    <dbReference type="NCBI Taxonomy" id="981"/>
    <lineage>
        <taxon>Bacteria</taxon>
        <taxon>Pseudomonadati</taxon>
        <taxon>Bacteroidota</taxon>
        <taxon>Cytophagia</taxon>
        <taxon>Cytophagales</taxon>
        <taxon>Persicobacteraceae</taxon>
        <taxon>Persicobacter</taxon>
    </lineage>
</organism>
<evidence type="ECO:0008006" key="3">
    <source>
        <dbReference type="Google" id="ProtNLM"/>
    </source>
</evidence>
<dbReference type="Proteomes" id="UP001310022">
    <property type="component" value="Unassembled WGS sequence"/>
</dbReference>
<protein>
    <recommendedName>
        <fullName evidence="3">DUF493 domain-containing protein</fullName>
    </recommendedName>
</protein>
<evidence type="ECO:0000313" key="2">
    <source>
        <dbReference type="Proteomes" id="UP001310022"/>
    </source>
</evidence>
<dbReference type="InterPro" id="IPR027471">
    <property type="entry name" value="YbeD-like_sf"/>
</dbReference>
<gene>
    <name evidence="1" type="ORF">PEDI_02560</name>
</gene>
<dbReference type="Pfam" id="PF04359">
    <property type="entry name" value="DUF493"/>
    <property type="match status" value="1"/>
</dbReference>
<dbReference type="SUPFAM" id="SSF117991">
    <property type="entry name" value="YbeD/HP0495-like"/>
    <property type="match status" value="1"/>
</dbReference>
<accession>A0AAN4VUT2</accession>
<evidence type="ECO:0000313" key="1">
    <source>
        <dbReference type="EMBL" id="GJM59704.1"/>
    </source>
</evidence>
<sequence>MSKSFSYEDFKKKLEDQHQFPTNYTYKFIVPSTEVEHFHKEIFPRQMVEEKRSKNGKFFSFTARFAVRSSDEVVNTYKKAAKIPGLISL</sequence>
<dbReference type="AlphaFoldDB" id="A0AAN4VUT2"/>
<dbReference type="EMBL" id="BQKE01000001">
    <property type="protein sequence ID" value="GJM59704.1"/>
    <property type="molecule type" value="Genomic_DNA"/>
</dbReference>
<reference evidence="1 2" key="1">
    <citation type="submission" date="2021-12" db="EMBL/GenBank/DDBJ databases">
        <title>Genome sequencing of bacteria with rrn-lacking chromosome and rrn-plasmid.</title>
        <authorList>
            <person name="Anda M."/>
            <person name="Iwasaki W."/>
        </authorList>
    </citation>
    <scope>NUCLEOTIDE SEQUENCE [LARGE SCALE GENOMIC DNA]</scope>
    <source>
        <strain evidence="1 2">NBRC 15940</strain>
    </source>
</reference>
<name>A0AAN4VUT2_9BACT</name>
<dbReference type="InterPro" id="IPR007454">
    <property type="entry name" value="UPF0250_YbeD-like"/>
</dbReference>
<proteinExistence type="predicted"/>